<feature type="domain" description="N-acetyltransferase" evidence="3">
    <location>
        <begin position="1"/>
        <end position="141"/>
    </location>
</feature>
<keyword evidence="2" id="KW-0012">Acyltransferase</keyword>
<dbReference type="PROSITE" id="PS51186">
    <property type="entry name" value="GNAT"/>
    <property type="match status" value="1"/>
</dbReference>
<dbReference type="PANTHER" id="PTHR43877">
    <property type="entry name" value="AMINOALKYLPHOSPHONATE N-ACETYLTRANSFERASE-RELATED-RELATED"/>
    <property type="match status" value="1"/>
</dbReference>
<dbReference type="PANTHER" id="PTHR43877:SF1">
    <property type="entry name" value="ACETYLTRANSFERASE"/>
    <property type="match status" value="1"/>
</dbReference>
<dbReference type="AlphaFoldDB" id="X2LC19"/>
<dbReference type="CDD" id="cd04301">
    <property type="entry name" value="NAT_SF"/>
    <property type="match status" value="1"/>
</dbReference>
<dbReference type="InterPro" id="IPR000182">
    <property type="entry name" value="GNAT_dom"/>
</dbReference>
<keyword evidence="1 4" id="KW-0808">Transferase</keyword>
<dbReference type="Pfam" id="PF00583">
    <property type="entry name" value="Acetyltransf_1"/>
    <property type="match status" value="1"/>
</dbReference>
<evidence type="ECO:0000259" key="3">
    <source>
        <dbReference type="PROSITE" id="PS51186"/>
    </source>
</evidence>
<reference evidence="4" key="1">
    <citation type="submission" date="2013-10" db="EMBL/GenBank/DDBJ databases">
        <title>Functional metagenomics reveals novel beta-galactosidases not predictable from gene sequences.</title>
        <authorList>
            <person name="Cheng J."/>
            <person name="Engel K."/>
            <person name="Romantsov T."/>
            <person name="Neufeld J.D."/>
            <person name="Rose D.R."/>
            <person name="Charles T.C."/>
        </authorList>
    </citation>
    <scope>NUCLEOTIDE SEQUENCE</scope>
</reference>
<dbReference type="InterPro" id="IPR050832">
    <property type="entry name" value="Bact_Acetyltransf"/>
</dbReference>
<protein>
    <submittedName>
        <fullName evidence="4">GNAT family acetyltransferase</fullName>
    </submittedName>
</protein>
<dbReference type="InterPro" id="IPR016181">
    <property type="entry name" value="Acyl_CoA_acyltransferase"/>
</dbReference>
<dbReference type="EMBL" id="KF796600">
    <property type="protein sequence ID" value="AHN97803.1"/>
    <property type="molecule type" value="Genomic_DNA"/>
</dbReference>
<evidence type="ECO:0000256" key="2">
    <source>
        <dbReference type="ARBA" id="ARBA00023315"/>
    </source>
</evidence>
<sequence length="141" mass="15625">MAVRTIAESDIAAATALIGQLGYEMPEAELARRLTAVLAQVDHRVWVYDDGGRVAGVLHAFFRPALDKPPEVIVQALVTEAEQRSKGIGEALMQVAEAWAREKGCTSVALYSRVDRDRAHRFYERLGYAKKGASALLRKEW</sequence>
<proteinExistence type="predicted"/>
<organism evidence="4">
    <name type="scientific">uncultured bacterium lac84</name>
    <dbReference type="NCBI Taxonomy" id="1447248"/>
    <lineage>
        <taxon>Bacteria</taxon>
        <taxon>environmental samples</taxon>
    </lineage>
</organism>
<evidence type="ECO:0000313" key="4">
    <source>
        <dbReference type="EMBL" id="AHN97803.1"/>
    </source>
</evidence>
<dbReference type="SUPFAM" id="SSF55729">
    <property type="entry name" value="Acyl-CoA N-acyltransferases (Nat)"/>
    <property type="match status" value="1"/>
</dbReference>
<evidence type="ECO:0000256" key="1">
    <source>
        <dbReference type="ARBA" id="ARBA00022679"/>
    </source>
</evidence>
<name>X2LC19_9BACT</name>
<dbReference type="Gene3D" id="3.40.630.30">
    <property type="match status" value="1"/>
</dbReference>
<accession>X2LC19</accession>
<dbReference type="GO" id="GO:0016747">
    <property type="term" value="F:acyltransferase activity, transferring groups other than amino-acyl groups"/>
    <property type="evidence" value="ECO:0007669"/>
    <property type="project" value="InterPro"/>
</dbReference>